<evidence type="ECO:0000313" key="10">
    <source>
        <dbReference type="EMBL" id="BCX81104.1"/>
    </source>
</evidence>
<keyword evidence="5 7" id="KW-1133">Transmembrane helix</keyword>
<dbReference type="PROSITE" id="PS50893">
    <property type="entry name" value="ABC_TRANSPORTER_2"/>
    <property type="match status" value="1"/>
</dbReference>
<keyword evidence="3" id="KW-0547">Nucleotide-binding</keyword>
<dbReference type="EMBL" id="AP024714">
    <property type="protein sequence ID" value="BCX81104.1"/>
    <property type="molecule type" value="Genomic_DNA"/>
</dbReference>
<dbReference type="GO" id="GO:0005886">
    <property type="term" value="C:plasma membrane"/>
    <property type="evidence" value="ECO:0007669"/>
    <property type="project" value="UniProtKB-SubCell"/>
</dbReference>
<feature type="transmembrane region" description="Helical" evidence="7">
    <location>
        <begin position="169"/>
        <end position="186"/>
    </location>
</feature>
<evidence type="ECO:0000259" key="8">
    <source>
        <dbReference type="PROSITE" id="PS50893"/>
    </source>
</evidence>
<proteinExistence type="predicted"/>
<dbReference type="CDD" id="cd07346">
    <property type="entry name" value="ABC_6TM_exporters"/>
    <property type="match status" value="1"/>
</dbReference>
<dbReference type="GO" id="GO:0016887">
    <property type="term" value="F:ATP hydrolysis activity"/>
    <property type="evidence" value="ECO:0007669"/>
    <property type="project" value="InterPro"/>
</dbReference>
<accession>A0AAU9C5C1</accession>
<dbReference type="InterPro" id="IPR003439">
    <property type="entry name" value="ABC_transporter-like_ATP-bd"/>
</dbReference>
<evidence type="ECO:0000256" key="7">
    <source>
        <dbReference type="SAM" id="Phobius"/>
    </source>
</evidence>
<feature type="transmembrane region" description="Helical" evidence="7">
    <location>
        <begin position="297"/>
        <end position="318"/>
    </location>
</feature>
<name>A0AAU9C5C1_9GAMM</name>
<organism evidence="10 11">
    <name type="scientific">Methylomarinovum caldicuralii</name>
    <dbReference type="NCBI Taxonomy" id="438856"/>
    <lineage>
        <taxon>Bacteria</taxon>
        <taxon>Pseudomonadati</taxon>
        <taxon>Pseudomonadota</taxon>
        <taxon>Gammaproteobacteria</taxon>
        <taxon>Methylococcales</taxon>
        <taxon>Methylothermaceae</taxon>
        <taxon>Methylomarinovum</taxon>
    </lineage>
</organism>
<dbReference type="AlphaFoldDB" id="A0AAU9C5C1"/>
<dbReference type="Pfam" id="PF00005">
    <property type="entry name" value="ABC_tran"/>
    <property type="match status" value="1"/>
</dbReference>
<dbReference type="Gene3D" id="3.40.50.300">
    <property type="entry name" value="P-loop containing nucleotide triphosphate hydrolases"/>
    <property type="match status" value="1"/>
</dbReference>
<reference evidence="11" key="1">
    <citation type="journal article" date="2024" name="Int. J. Syst. Evol. Microbiol.">
        <title>Methylomarinovum tepidoasis sp. nov., a moderately thermophilic methanotroph of the family Methylothermaceae isolated from a deep-sea hydrothermal field.</title>
        <authorList>
            <person name="Hirayama H."/>
            <person name="Takaki Y."/>
            <person name="Abe M."/>
            <person name="Miyazaki M."/>
            <person name="Uematsu K."/>
            <person name="Matsui Y."/>
            <person name="Takai K."/>
        </authorList>
    </citation>
    <scope>NUCLEOTIDE SEQUENCE [LARGE SCALE GENOMIC DNA]</scope>
    <source>
        <strain evidence="11">IT-9</strain>
    </source>
</reference>
<dbReference type="InterPro" id="IPR036640">
    <property type="entry name" value="ABC1_TM_sf"/>
</dbReference>
<keyword evidence="4 10" id="KW-0067">ATP-binding</keyword>
<dbReference type="Pfam" id="PF00664">
    <property type="entry name" value="ABC_membrane"/>
    <property type="match status" value="1"/>
</dbReference>
<dbReference type="PANTHER" id="PTHR24221">
    <property type="entry name" value="ATP-BINDING CASSETTE SUB-FAMILY B"/>
    <property type="match status" value="1"/>
</dbReference>
<dbReference type="Proteomes" id="UP001321825">
    <property type="component" value="Chromosome"/>
</dbReference>
<dbReference type="PANTHER" id="PTHR24221:SF233">
    <property type="entry name" value="ATP-BINDING_PERMEASE FUSION ABC TRANSPORTER-RELATED"/>
    <property type="match status" value="1"/>
</dbReference>
<evidence type="ECO:0000313" key="11">
    <source>
        <dbReference type="Proteomes" id="UP001321825"/>
    </source>
</evidence>
<evidence type="ECO:0000256" key="6">
    <source>
        <dbReference type="ARBA" id="ARBA00023136"/>
    </source>
</evidence>
<dbReference type="PROSITE" id="PS50929">
    <property type="entry name" value="ABC_TM1F"/>
    <property type="match status" value="1"/>
</dbReference>
<dbReference type="InterPro" id="IPR039421">
    <property type="entry name" value="Type_1_exporter"/>
</dbReference>
<keyword evidence="2 7" id="KW-0812">Transmembrane</keyword>
<evidence type="ECO:0000259" key="9">
    <source>
        <dbReference type="PROSITE" id="PS50929"/>
    </source>
</evidence>
<evidence type="ECO:0000256" key="4">
    <source>
        <dbReference type="ARBA" id="ARBA00022840"/>
    </source>
</evidence>
<dbReference type="GO" id="GO:0140359">
    <property type="term" value="F:ABC-type transporter activity"/>
    <property type="evidence" value="ECO:0007669"/>
    <property type="project" value="InterPro"/>
</dbReference>
<keyword evidence="11" id="KW-1185">Reference proteome</keyword>
<dbReference type="Gene3D" id="1.20.1560.10">
    <property type="entry name" value="ABC transporter type 1, transmembrane domain"/>
    <property type="match status" value="1"/>
</dbReference>
<dbReference type="SUPFAM" id="SSF52540">
    <property type="entry name" value="P-loop containing nucleoside triphosphate hydrolases"/>
    <property type="match status" value="1"/>
</dbReference>
<keyword evidence="6 7" id="KW-0472">Membrane</keyword>
<dbReference type="InterPro" id="IPR017871">
    <property type="entry name" value="ABC_transporter-like_CS"/>
</dbReference>
<evidence type="ECO:0000256" key="3">
    <source>
        <dbReference type="ARBA" id="ARBA00022741"/>
    </source>
</evidence>
<dbReference type="FunFam" id="3.40.50.300:FF:001492">
    <property type="entry name" value="ABC transporter ATP-binding protein/permease"/>
    <property type="match status" value="1"/>
</dbReference>
<sequence length="607" mass="68055">MSRTAALPPRRYDWRTLIRLSLRHRRKLLLAQAVALLAALAAVPVPLLIPTLVDEVLLGHPGPVTAFIDRWLPPPAAFPWDRALWYIGAVLVLSFLLRLAALGFNVWQTRQFTEISKDVTYRLRTDLLKRLERVSMAEYESLGSGTVVTHLVTDVDTLDQFLGATISRSLIAALTIVGTAAILLWIHWPLALFILCLNPLVIYFTRALGKRVKQLKKQENGALEAFQQALTETLDAIQQIRASNRERYYFERLRDRADQVRHRAGQYAWKSDALNRFSFVVFLHGVDLFRATAMTMVLFSDLSIGQMLAVFGYLWFMMGPVQELLGIQYAFYSAQAALARINRLLALRQEPRYPHQVNPFRGKPTVSIRVEDLHFRYDRGDEVLKGVSLDVGAGEKIALVGASGGGKSTLVQVLIGLYAPTRGMVYYDGEPITRIGMEVVREHVATVLQQPVLFNDTIRANLTLGRDLDDRRLWQALETAQLADTVAALPAGLDTVIGRSGMRLSGGQRQRLAIARMILAEPKVVIFDEATSALDTETEQRLHEALSRFLARRTTVIVAHRLSAVKQADRVYVFEDGRICEQGGHADLLAQGGLYARLYGKRQQALP</sequence>
<evidence type="ECO:0000256" key="5">
    <source>
        <dbReference type="ARBA" id="ARBA00022989"/>
    </source>
</evidence>
<feature type="transmembrane region" description="Helical" evidence="7">
    <location>
        <begin position="192"/>
        <end position="209"/>
    </location>
</feature>
<feature type="domain" description="ABC transporter" evidence="8">
    <location>
        <begin position="368"/>
        <end position="601"/>
    </location>
</feature>
<dbReference type="InterPro" id="IPR003593">
    <property type="entry name" value="AAA+_ATPase"/>
</dbReference>
<dbReference type="InterPro" id="IPR011527">
    <property type="entry name" value="ABC1_TM_dom"/>
</dbReference>
<dbReference type="SUPFAM" id="SSF90123">
    <property type="entry name" value="ABC transporter transmembrane region"/>
    <property type="match status" value="1"/>
</dbReference>
<dbReference type="KEGG" id="mcau:MIT9_P0682"/>
<comment type="subcellular location">
    <subcellularLocation>
        <location evidence="1">Cell membrane</location>
        <topology evidence="1">Multi-pass membrane protein</topology>
    </subcellularLocation>
</comment>
<gene>
    <name evidence="10" type="ORF">MIT9_P0682</name>
</gene>
<dbReference type="SMART" id="SM00382">
    <property type="entry name" value="AAA"/>
    <property type="match status" value="1"/>
</dbReference>
<dbReference type="GO" id="GO:0005524">
    <property type="term" value="F:ATP binding"/>
    <property type="evidence" value="ECO:0007669"/>
    <property type="project" value="UniProtKB-KW"/>
</dbReference>
<evidence type="ECO:0000256" key="1">
    <source>
        <dbReference type="ARBA" id="ARBA00004651"/>
    </source>
</evidence>
<evidence type="ECO:0000256" key="2">
    <source>
        <dbReference type="ARBA" id="ARBA00022692"/>
    </source>
</evidence>
<dbReference type="GO" id="GO:0034040">
    <property type="term" value="F:ATPase-coupled lipid transmembrane transporter activity"/>
    <property type="evidence" value="ECO:0007669"/>
    <property type="project" value="TreeGrafter"/>
</dbReference>
<protein>
    <submittedName>
        <fullName evidence="10">ATP-binding cassette, subfamily C, bacterial</fullName>
    </submittedName>
</protein>
<feature type="domain" description="ABC transmembrane type-1" evidence="9">
    <location>
        <begin position="35"/>
        <end position="333"/>
    </location>
</feature>
<dbReference type="RefSeq" id="WP_317706042.1">
    <property type="nucleotide sequence ID" value="NZ_AP024714.1"/>
</dbReference>
<dbReference type="InterPro" id="IPR027417">
    <property type="entry name" value="P-loop_NTPase"/>
</dbReference>
<feature type="transmembrane region" description="Helical" evidence="7">
    <location>
        <begin position="83"/>
        <end position="107"/>
    </location>
</feature>
<dbReference type="PROSITE" id="PS00211">
    <property type="entry name" value="ABC_TRANSPORTER_1"/>
    <property type="match status" value="1"/>
</dbReference>